<keyword evidence="5" id="KW-0131">Cell cycle</keyword>
<name>A0AA35X434_GEOBA</name>
<dbReference type="AlphaFoldDB" id="A0AA35X434"/>
<dbReference type="EMBL" id="CASHTH010003018">
    <property type="protein sequence ID" value="CAI8038951.1"/>
    <property type="molecule type" value="Genomic_DNA"/>
</dbReference>
<feature type="compositionally biased region" description="Pro residues" evidence="6">
    <location>
        <begin position="376"/>
        <end position="388"/>
    </location>
</feature>
<sequence length="689" mass="74045">MNVQKRSRGAHCLEEHRRRWPHGALAKDTDPERTMAEPSTRRCHPFHSRERINFPDFSPIFSRHVTPESSKGFHWSIDHLARLKPAEIDTDPVSLVKTNGESPENDGERQGVADLFFSQRSILPSPWPTSGRQRSNLRQGLTPRLLPGSALTPVAHPKKVTFSPHPPSTAYISSSDCMEVDNKENALVNVATQTCITIPFSCDLRELLGPGFSYGETDGGVRDLANSSLRRKLFGQPNRGDSGTEEEEEEEEEERKEEGGKVENDPPLCTDLTPMRCVSGDCSHLSSTPLKSRTSHCPHPHTSSSSPLIFSAHLPTSSCHPTTSSLVLTPGVNLPQLSPIENDSRGTREGSKGNCESCKRLFSSLSPNPQSRSGPHPTPSPPTCPPFSPILSHSAGVGVASCDGVRSAGGGNGGGGEPLVSRTPCRVSNNTPSKATSTPYCNGVDLVRQQQMMTGGTGTKADLPTSREKPARREEGEEEGGGSGNSSEDAPQPISLGDLQTYYDDDLTSVTGITTCTSYFTRLATDDSRSASDRQPLHSTVAIQNLNPQISVPDPHWGAGRLRLPSIREISRINNEPSMTGTATDSGVAGSLDFNQPPGASLGNSRGPENSANAGSLMEQEKDNKATSYKNSQPPLAKSEVDSGLVPSPDHTHGDHAHIGHTPRKCGAVNHMSKAQDIKTNHSPKCPLL</sequence>
<dbReference type="Pfam" id="PF15280">
    <property type="entry name" value="BORA_N"/>
    <property type="match status" value="1"/>
</dbReference>
<evidence type="ECO:0000313" key="7">
    <source>
        <dbReference type="EMBL" id="CAI8038951.1"/>
    </source>
</evidence>
<dbReference type="PANTHER" id="PTHR14728:SF2">
    <property type="entry name" value="PROTEIN AURORA BOREALIS"/>
    <property type="match status" value="1"/>
</dbReference>
<evidence type="ECO:0000256" key="1">
    <source>
        <dbReference type="ARBA" id="ARBA00010963"/>
    </source>
</evidence>
<accession>A0AA35X434</accession>
<dbReference type="GO" id="GO:0007088">
    <property type="term" value="P:regulation of mitotic nuclear division"/>
    <property type="evidence" value="ECO:0007669"/>
    <property type="project" value="TreeGrafter"/>
</dbReference>
<evidence type="ECO:0000256" key="4">
    <source>
        <dbReference type="ARBA" id="ARBA00022776"/>
    </source>
</evidence>
<keyword evidence="4" id="KW-0498">Mitosis</keyword>
<dbReference type="InterPro" id="IPR023252">
    <property type="entry name" value="Aurora_borealis_protein"/>
</dbReference>
<feature type="region of interest" description="Disordered" evidence="6">
    <location>
        <begin position="411"/>
        <end position="441"/>
    </location>
</feature>
<feature type="region of interest" description="Disordered" evidence="6">
    <location>
        <begin position="328"/>
        <end position="354"/>
    </location>
</feature>
<evidence type="ECO:0000256" key="6">
    <source>
        <dbReference type="SAM" id="MobiDB-lite"/>
    </source>
</evidence>
<feature type="region of interest" description="Disordered" evidence="6">
    <location>
        <begin position="573"/>
        <end position="665"/>
    </location>
</feature>
<gene>
    <name evidence="7" type="ORF">GBAR_LOCUS21687</name>
</gene>
<dbReference type="PANTHER" id="PTHR14728">
    <property type="entry name" value="PROTEIN AURORA BOREALIS"/>
    <property type="match status" value="1"/>
</dbReference>
<feature type="compositionally biased region" description="Basic and acidic residues" evidence="6">
    <location>
        <begin position="465"/>
        <end position="475"/>
    </location>
</feature>
<comment type="similarity">
    <text evidence="1">Belongs to the BORA family.</text>
</comment>
<evidence type="ECO:0000313" key="8">
    <source>
        <dbReference type="Proteomes" id="UP001174909"/>
    </source>
</evidence>
<feature type="compositionally biased region" description="Acidic residues" evidence="6">
    <location>
        <begin position="243"/>
        <end position="255"/>
    </location>
</feature>
<feature type="region of interest" description="Disordered" evidence="6">
    <location>
        <begin position="366"/>
        <end position="390"/>
    </location>
</feature>
<evidence type="ECO:0000256" key="3">
    <source>
        <dbReference type="ARBA" id="ARBA00022618"/>
    </source>
</evidence>
<dbReference type="GO" id="GO:0051301">
    <property type="term" value="P:cell division"/>
    <property type="evidence" value="ECO:0007669"/>
    <property type="project" value="UniProtKB-KW"/>
</dbReference>
<evidence type="ECO:0000256" key="5">
    <source>
        <dbReference type="ARBA" id="ARBA00023306"/>
    </source>
</evidence>
<comment type="caution">
    <text evidence="7">The sequence shown here is derived from an EMBL/GenBank/DDBJ whole genome shotgun (WGS) entry which is preliminary data.</text>
</comment>
<proteinExistence type="inferred from homology"/>
<keyword evidence="8" id="KW-1185">Reference proteome</keyword>
<keyword evidence="3" id="KW-0132">Cell division</keyword>
<dbReference type="GO" id="GO:0019901">
    <property type="term" value="F:protein kinase binding"/>
    <property type="evidence" value="ECO:0007669"/>
    <property type="project" value="TreeGrafter"/>
</dbReference>
<dbReference type="GO" id="GO:0005634">
    <property type="term" value="C:nucleus"/>
    <property type="evidence" value="ECO:0007669"/>
    <property type="project" value="TreeGrafter"/>
</dbReference>
<dbReference type="GO" id="GO:0060236">
    <property type="term" value="P:regulation of mitotic spindle organization"/>
    <property type="evidence" value="ECO:0007669"/>
    <property type="project" value="TreeGrafter"/>
</dbReference>
<reference evidence="7" key="1">
    <citation type="submission" date="2023-03" db="EMBL/GenBank/DDBJ databases">
        <authorList>
            <person name="Steffen K."/>
            <person name="Cardenas P."/>
        </authorList>
    </citation>
    <scope>NUCLEOTIDE SEQUENCE</scope>
</reference>
<feature type="region of interest" description="Disordered" evidence="6">
    <location>
        <begin position="228"/>
        <end position="268"/>
    </location>
</feature>
<feature type="compositionally biased region" description="Polar residues" evidence="6">
    <location>
        <begin position="426"/>
        <end position="440"/>
    </location>
</feature>
<dbReference type="GO" id="GO:0005737">
    <property type="term" value="C:cytoplasm"/>
    <property type="evidence" value="ECO:0007669"/>
    <property type="project" value="TreeGrafter"/>
</dbReference>
<feature type="compositionally biased region" description="Polar residues" evidence="6">
    <location>
        <begin position="573"/>
        <end position="585"/>
    </location>
</feature>
<feature type="region of interest" description="Disordered" evidence="6">
    <location>
        <begin position="453"/>
        <end position="498"/>
    </location>
</feature>
<feature type="compositionally biased region" description="Polar residues" evidence="6">
    <location>
        <begin position="602"/>
        <end position="614"/>
    </location>
</feature>
<protein>
    <recommendedName>
        <fullName evidence="2">Protein aurora borealis</fullName>
    </recommendedName>
</protein>
<organism evidence="7 8">
    <name type="scientific">Geodia barretti</name>
    <name type="common">Barrett's horny sponge</name>
    <dbReference type="NCBI Taxonomy" id="519541"/>
    <lineage>
        <taxon>Eukaryota</taxon>
        <taxon>Metazoa</taxon>
        <taxon>Porifera</taxon>
        <taxon>Demospongiae</taxon>
        <taxon>Heteroscleromorpha</taxon>
        <taxon>Tetractinellida</taxon>
        <taxon>Astrophorina</taxon>
        <taxon>Geodiidae</taxon>
        <taxon>Geodia</taxon>
    </lineage>
</organism>
<dbReference type="Proteomes" id="UP001174909">
    <property type="component" value="Unassembled WGS sequence"/>
</dbReference>
<evidence type="ECO:0000256" key="2">
    <source>
        <dbReference type="ARBA" id="ARBA00020055"/>
    </source>
</evidence>
<dbReference type="PRINTS" id="PR02038">
    <property type="entry name" value="AURORABORA"/>
</dbReference>
<feature type="compositionally biased region" description="Basic and acidic residues" evidence="6">
    <location>
        <begin position="342"/>
        <end position="351"/>
    </location>
</feature>